<dbReference type="EMBL" id="UZAL01030430">
    <property type="protein sequence ID" value="VDP53742.1"/>
    <property type="molecule type" value="Genomic_DNA"/>
</dbReference>
<keyword evidence="3" id="KW-1185">Reference proteome</keyword>
<dbReference type="CDD" id="cd21459">
    <property type="entry name" value="DLC-like_TCTEX1D2"/>
    <property type="match status" value="1"/>
</dbReference>
<evidence type="ECO:0000313" key="2">
    <source>
        <dbReference type="EMBL" id="VDP53742.1"/>
    </source>
</evidence>
<dbReference type="Gene3D" id="3.30.1140.40">
    <property type="entry name" value="Tctex-1"/>
    <property type="match status" value="1"/>
</dbReference>
<dbReference type="GO" id="GO:0005868">
    <property type="term" value="C:cytoplasmic dynein complex"/>
    <property type="evidence" value="ECO:0007669"/>
    <property type="project" value="TreeGrafter"/>
</dbReference>
<dbReference type="Pfam" id="PF03645">
    <property type="entry name" value="Tctex-1"/>
    <property type="match status" value="1"/>
</dbReference>
<dbReference type="InterPro" id="IPR005334">
    <property type="entry name" value="Tctex-1-like"/>
</dbReference>
<organism evidence="2 3">
    <name type="scientific">Schistosoma mattheei</name>
    <dbReference type="NCBI Taxonomy" id="31246"/>
    <lineage>
        <taxon>Eukaryota</taxon>
        <taxon>Metazoa</taxon>
        <taxon>Spiralia</taxon>
        <taxon>Lophotrochozoa</taxon>
        <taxon>Platyhelminthes</taxon>
        <taxon>Trematoda</taxon>
        <taxon>Digenea</taxon>
        <taxon>Strigeidida</taxon>
        <taxon>Schistosomatoidea</taxon>
        <taxon>Schistosomatidae</taxon>
        <taxon>Schistosoma</taxon>
    </lineage>
</organism>
<dbReference type="AlphaFoldDB" id="A0A3P8DQ43"/>
<accession>A0A3P8DQ43</accession>
<dbReference type="PANTHER" id="PTHR21255:SF7">
    <property type="entry name" value="DYNEIN LIGHT CHAIN TCTEX-TYPE PROTEIN 2B"/>
    <property type="match status" value="1"/>
</dbReference>
<dbReference type="GO" id="GO:0007018">
    <property type="term" value="P:microtubule-based movement"/>
    <property type="evidence" value="ECO:0007669"/>
    <property type="project" value="TreeGrafter"/>
</dbReference>
<dbReference type="GO" id="GO:0045505">
    <property type="term" value="F:dynein intermediate chain binding"/>
    <property type="evidence" value="ECO:0007669"/>
    <property type="project" value="TreeGrafter"/>
</dbReference>
<sequence length="170" mass="19282">MNPVDNEATNTDLPIAVTPSTIEEIRIAIRQIKSRKAAAPDNIPAEALMSDIEVTSNIIDVLFEIWEEEQVPTDWKEGHLIKILKKENVGKLSAEKCISLADEIKRLLRKSLSLRRYRYLVQVIIVEKKGQGVKMARRCYWDSDTDNCADTSFVNDSLFCVASVFGVYSY</sequence>
<evidence type="ECO:0000313" key="3">
    <source>
        <dbReference type="Proteomes" id="UP000269396"/>
    </source>
</evidence>
<dbReference type="GO" id="GO:0005737">
    <property type="term" value="C:cytoplasm"/>
    <property type="evidence" value="ECO:0007669"/>
    <property type="project" value="TreeGrafter"/>
</dbReference>
<proteinExistence type="inferred from homology"/>
<gene>
    <name evidence="2" type="ORF">SMTD_LOCUS10270</name>
</gene>
<name>A0A3P8DQ43_9TREM</name>
<reference evidence="2 3" key="1">
    <citation type="submission" date="2018-11" db="EMBL/GenBank/DDBJ databases">
        <authorList>
            <consortium name="Pathogen Informatics"/>
        </authorList>
    </citation>
    <scope>NUCLEOTIDE SEQUENCE [LARGE SCALE GENOMIC DNA]</scope>
    <source>
        <strain>Denwood</strain>
        <strain evidence="3">Zambia</strain>
    </source>
</reference>
<dbReference type="Proteomes" id="UP000269396">
    <property type="component" value="Unassembled WGS sequence"/>
</dbReference>
<dbReference type="PANTHER" id="PTHR21255">
    <property type="entry name" value="T-COMPLEX-ASSOCIATED-TESTIS-EXPRESSED 1/ DYNEIN LIGHT CHAIN"/>
    <property type="match status" value="1"/>
</dbReference>
<dbReference type="InterPro" id="IPR038586">
    <property type="entry name" value="Tctex-1-like_sf"/>
</dbReference>
<comment type="similarity">
    <text evidence="1">Belongs to the dynein light chain Tctex-type family.</text>
</comment>
<evidence type="ECO:0000256" key="1">
    <source>
        <dbReference type="ARBA" id="ARBA00005361"/>
    </source>
</evidence>
<protein>
    <submittedName>
        <fullName evidence="2">Uncharacterized protein</fullName>
    </submittedName>
</protein>